<gene>
    <name evidence="1" type="ORF">HSBAA_50780</name>
</gene>
<sequence>MAVSEDGRFYNDRFINNRFSSETSLVKGGVTDSMAMRGACVATITWLGSCSCAGTAPDVG</sequence>
<reference evidence="1 2" key="1">
    <citation type="journal article" date="2019" name="Microbiol. Resour. Announc.">
        <title>Complete Genome Sequence of Halomonas sulfidaeris Strain Esulfide1 Isolated from a Metal Sulfide Rock at a Depth of 2,200 Meters, Obtained Using Nanopore Sequencing.</title>
        <authorList>
            <person name="Saito M."/>
            <person name="Nishigata A."/>
            <person name="Galipon J."/>
            <person name="Arakawa K."/>
        </authorList>
    </citation>
    <scope>NUCLEOTIDE SEQUENCE [LARGE SCALE GENOMIC DNA]</scope>
    <source>
        <strain evidence="1 2">ATCC BAA-803</strain>
    </source>
</reference>
<dbReference type="KEGG" id="hsr:HSBAA_50780"/>
<organism evidence="1 2">
    <name type="scientific">Vreelandella sulfidaeris</name>
    <dbReference type="NCBI Taxonomy" id="115553"/>
    <lineage>
        <taxon>Bacteria</taxon>
        <taxon>Pseudomonadati</taxon>
        <taxon>Pseudomonadota</taxon>
        <taxon>Gammaproteobacteria</taxon>
        <taxon>Oceanospirillales</taxon>
        <taxon>Halomonadaceae</taxon>
        <taxon>Vreelandella</taxon>
    </lineage>
</organism>
<dbReference type="AlphaFoldDB" id="A0A455UC26"/>
<proteinExistence type="predicted"/>
<dbReference type="EMBL" id="AP019514">
    <property type="protein sequence ID" value="BBI63772.1"/>
    <property type="molecule type" value="Genomic_DNA"/>
</dbReference>
<evidence type="ECO:0000313" key="2">
    <source>
        <dbReference type="Proteomes" id="UP000320231"/>
    </source>
</evidence>
<dbReference type="Proteomes" id="UP000320231">
    <property type="component" value="Chromosome"/>
</dbReference>
<name>A0A455UC26_9GAMM</name>
<protein>
    <submittedName>
        <fullName evidence="1">Uncharacterized protein</fullName>
    </submittedName>
</protein>
<accession>A0A455UC26</accession>
<evidence type="ECO:0000313" key="1">
    <source>
        <dbReference type="EMBL" id="BBI63772.1"/>
    </source>
</evidence>